<accession>A0ABU0GPU9</accession>
<reference evidence="1 2" key="1">
    <citation type="submission" date="2023-07" db="EMBL/GenBank/DDBJ databases">
        <title>Genomic Encyclopedia of Type Strains, Phase IV (KMG-IV): sequencing the most valuable type-strain genomes for metagenomic binning, comparative biology and taxonomic classification.</title>
        <authorList>
            <person name="Goeker M."/>
        </authorList>
    </citation>
    <scope>NUCLEOTIDE SEQUENCE [LARGE SCALE GENOMIC DNA]</scope>
    <source>
        <strain evidence="1 2">DSM 16419</strain>
    </source>
</reference>
<name>A0ABU0GPU9_9BACL</name>
<keyword evidence="2" id="KW-1185">Reference proteome</keyword>
<proteinExistence type="predicted"/>
<protein>
    <submittedName>
        <fullName evidence="1">Uncharacterized protein</fullName>
    </submittedName>
</protein>
<evidence type="ECO:0000313" key="2">
    <source>
        <dbReference type="Proteomes" id="UP001241988"/>
    </source>
</evidence>
<gene>
    <name evidence="1" type="ORF">QOZ98_000208</name>
</gene>
<dbReference type="Proteomes" id="UP001241988">
    <property type="component" value="Unassembled WGS sequence"/>
</dbReference>
<dbReference type="EMBL" id="JAUSWB010000001">
    <property type="protein sequence ID" value="MDQ0427383.1"/>
    <property type="molecule type" value="Genomic_DNA"/>
</dbReference>
<comment type="caution">
    <text evidence="1">The sequence shown here is derived from an EMBL/GenBank/DDBJ whole genome shotgun (WGS) entry which is preliminary data.</text>
</comment>
<sequence length="58" mass="6490">MSCLSTITIKFGEGDENMYDDIIQIMYGDYHLLGGGTYGLFVNGIVDVHEKQFKVVDV</sequence>
<dbReference type="RefSeq" id="WP_308785697.1">
    <property type="nucleotide sequence ID" value="NZ_JAUSWB010000001.1"/>
</dbReference>
<organism evidence="1 2">
    <name type="scientific">Planomicrobium stackebrandtii</name>
    <dbReference type="NCBI Taxonomy" id="253160"/>
    <lineage>
        <taxon>Bacteria</taxon>
        <taxon>Bacillati</taxon>
        <taxon>Bacillota</taxon>
        <taxon>Bacilli</taxon>
        <taxon>Bacillales</taxon>
        <taxon>Caryophanaceae</taxon>
        <taxon>Planomicrobium</taxon>
    </lineage>
</organism>
<evidence type="ECO:0000313" key="1">
    <source>
        <dbReference type="EMBL" id="MDQ0427383.1"/>
    </source>
</evidence>